<keyword evidence="1" id="KW-0175">Coiled coil</keyword>
<dbReference type="Proteomes" id="UP001262754">
    <property type="component" value="Unassembled WGS sequence"/>
</dbReference>
<feature type="coiled-coil region" evidence="1">
    <location>
        <begin position="367"/>
        <end position="394"/>
    </location>
</feature>
<dbReference type="SUPFAM" id="SSF53448">
    <property type="entry name" value="Nucleotide-diphospho-sugar transferases"/>
    <property type="match status" value="1"/>
</dbReference>
<feature type="domain" description="Glycosyltransferase 2-like" evidence="2">
    <location>
        <begin position="23"/>
        <end position="156"/>
    </location>
</feature>
<organism evidence="3 4">
    <name type="scientific">Caulobacter rhizosphaerae</name>
    <dbReference type="NCBI Taxonomy" id="2010972"/>
    <lineage>
        <taxon>Bacteria</taxon>
        <taxon>Pseudomonadati</taxon>
        <taxon>Pseudomonadota</taxon>
        <taxon>Alphaproteobacteria</taxon>
        <taxon>Caulobacterales</taxon>
        <taxon>Caulobacteraceae</taxon>
        <taxon>Caulobacter</taxon>
    </lineage>
</organism>
<evidence type="ECO:0000259" key="2">
    <source>
        <dbReference type="Pfam" id="PF00535"/>
    </source>
</evidence>
<dbReference type="Gene3D" id="3.90.550.10">
    <property type="entry name" value="Spore Coat Polysaccharide Biosynthesis Protein SpsA, Chain A"/>
    <property type="match status" value="1"/>
</dbReference>
<name>A0ABU1N5D0_9CAUL</name>
<protein>
    <recommendedName>
        <fullName evidence="2">Glycosyltransferase 2-like domain-containing protein</fullName>
    </recommendedName>
</protein>
<accession>A0ABU1N5D0</accession>
<dbReference type="EMBL" id="JAVDRL010000013">
    <property type="protein sequence ID" value="MDR6533649.1"/>
    <property type="molecule type" value="Genomic_DNA"/>
</dbReference>
<evidence type="ECO:0000256" key="1">
    <source>
        <dbReference type="SAM" id="Coils"/>
    </source>
</evidence>
<evidence type="ECO:0000313" key="4">
    <source>
        <dbReference type="Proteomes" id="UP001262754"/>
    </source>
</evidence>
<evidence type="ECO:0000313" key="3">
    <source>
        <dbReference type="EMBL" id="MDR6533649.1"/>
    </source>
</evidence>
<dbReference type="RefSeq" id="WP_310034576.1">
    <property type="nucleotide sequence ID" value="NZ_JAVDRL010000013.1"/>
</dbReference>
<dbReference type="InterPro" id="IPR029044">
    <property type="entry name" value="Nucleotide-diphossugar_trans"/>
</dbReference>
<gene>
    <name evidence="3" type="ORF">J2800_004415</name>
</gene>
<dbReference type="CDD" id="cd00761">
    <property type="entry name" value="Glyco_tranf_GTA_type"/>
    <property type="match status" value="1"/>
</dbReference>
<keyword evidence="4" id="KW-1185">Reference proteome</keyword>
<dbReference type="Pfam" id="PF00535">
    <property type="entry name" value="Glycos_transf_2"/>
    <property type="match status" value="1"/>
</dbReference>
<dbReference type="InterPro" id="IPR001173">
    <property type="entry name" value="Glyco_trans_2-like"/>
</dbReference>
<comment type="caution">
    <text evidence="3">The sequence shown here is derived from an EMBL/GenBank/DDBJ whole genome shotgun (WGS) entry which is preliminary data.</text>
</comment>
<proteinExistence type="predicted"/>
<sequence>MSRYDRPLAGTLVRPLDQIPVLTVVFPTWKRPAELTLAVSSVADQIDGELAGKVEIIISDNASGPETHAALQRLSETYPSVNYYIHAENYGGMYQVAIAPHRARGRWTWVFGDDDILAPGGLKAVLEVLENDQPSFLTINRQVWDISLSKCLTATRHNLPDMRFDTFVDFLKVFGFDQLSFFTSQVYDTELAKAFDVESYLGSLCRYAQLPYYLEVFYGQPTFYLSKAVVLHRFDADDFSVHRSNFHSLATSLPALVQEVVDRTGLDPGLLEQISGRRLLLGPESRRITFVDNTLQNLWRCMATGMEISDAEWAVLHQISSKWRPDRAETLAEIHEVYRKIATAFGHYETLVANHRTWTTPAGRTYSQEEAELIERAEAAIRFMQNNINDARQMASDVAGSFD</sequence>
<reference evidence="3 4" key="1">
    <citation type="submission" date="2023-07" db="EMBL/GenBank/DDBJ databases">
        <title>Sorghum-associated microbial communities from plants grown in Nebraska, USA.</title>
        <authorList>
            <person name="Schachtman D."/>
        </authorList>
    </citation>
    <scope>NUCLEOTIDE SEQUENCE [LARGE SCALE GENOMIC DNA]</scope>
    <source>
        <strain evidence="3 4">DS2154</strain>
    </source>
</reference>